<evidence type="ECO:0000256" key="3">
    <source>
        <dbReference type="ARBA" id="ARBA00023242"/>
    </source>
</evidence>
<evidence type="ECO:0000256" key="5">
    <source>
        <dbReference type="SAM" id="MobiDB-lite"/>
    </source>
</evidence>
<dbReference type="OrthoDB" id="5954824at2759"/>
<dbReference type="SMART" id="SM00339">
    <property type="entry name" value="FH"/>
    <property type="match status" value="1"/>
</dbReference>
<feature type="compositionally biased region" description="Low complexity" evidence="5">
    <location>
        <begin position="197"/>
        <end position="227"/>
    </location>
</feature>
<name>A0A2H8TSV6_9HEMI</name>
<dbReference type="AlphaFoldDB" id="A0A2H8TSV6"/>
<dbReference type="InterPro" id="IPR036388">
    <property type="entry name" value="WH-like_DNA-bd_sf"/>
</dbReference>
<dbReference type="GO" id="GO:0009887">
    <property type="term" value="P:animal organ morphogenesis"/>
    <property type="evidence" value="ECO:0007669"/>
    <property type="project" value="TreeGrafter"/>
</dbReference>
<dbReference type="SUPFAM" id="SSF46785">
    <property type="entry name" value="Winged helix' DNA-binding domain"/>
    <property type="match status" value="1"/>
</dbReference>
<evidence type="ECO:0000256" key="4">
    <source>
        <dbReference type="PROSITE-ProRule" id="PRU00089"/>
    </source>
</evidence>
<dbReference type="InterPro" id="IPR001766">
    <property type="entry name" value="Fork_head_dom"/>
</dbReference>
<dbReference type="InterPro" id="IPR018122">
    <property type="entry name" value="TF_fork_head_CS_1"/>
</dbReference>
<keyword evidence="3 4" id="KW-0539">Nucleus</keyword>
<protein>
    <submittedName>
        <fullName evidence="7">Forkhead box protein F1-A</fullName>
    </submittedName>
</protein>
<evidence type="ECO:0000259" key="6">
    <source>
        <dbReference type="PROSITE" id="PS50039"/>
    </source>
</evidence>
<dbReference type="GO" id="GO:0005634">
    <property type="term" value="C:nucleus"/>
    <property type="evidence" value="ECO:0007669"/>
    <property type="project" value="UniProtKB-SubCell"/>
</dbReference>
<feature type="region of interest" description="Disordered" evidence="5">
    <location>
        <begin position="155"/>
        <end position="263"/>
    </location>
</feature>
<evidence type="ECO:0000256" key="1">
    <source>
        <dbReference type="ARBA" id="ARBA00004123"/>
    </source>
</evidence>
<sequence length="404" mass="45151">MDMLIVKSEDENDERKTLCNSNNNNNNNNNINNNNNNSCKKNNGVGTTAKTVAATGGVGTGRSEKPPYSYIALIVMAIQSSPVKRLTLSEIYSFLQHRFPFFRGSYQGWKNSVRHNLSLNECFIKLPKGLGRPGKGHYWTVDPASELMFEESSFRRRPRGFRRKCQQKTVGPIGGVGSSYQTSQYHQHLHHHHHHQNLQLQQQQQHHHLPAVQQQQPQSLPQTQSSPILPPPQPPQPPQQQQQLQSVTTQSHSQQSQSQSQSAACYLHDQYDYKDATTSVVAGYHHQQQQQQDYSSGTGGGGIGINSGGGYCSRNDQLDHFAANFWQSQKSDGYVGGTGGYQEQFDYGCQYNLTHDNGYSTVARRSATAAGQTQQTVMDNAMNASSGLPQHISLHHYYDCPKFC</sequence>
<feature type="compositionally biased region" description="Basic residues" evidence="5">
    <location>
        <begin position="155"/>
        <end position="166"/>
    </location>
</feature>
<feature type="region of interest" description="Disordered" evidence="5">
    <location>
        <begin position="1"/>
        <end position="42"/>
    </location>
</feature>
<comment type="subcellular location">
    <subcellularLocation>
        <location evidence="1 4">Nucleus</location>
    </subcellularLocation>
</comment>
<dbReference type="PANTHER" id="PTHR46262">
    <property type="entry name" value="FORKHEAD BOX PROTEIN BINIOU"/>
    <property type="match status" value="1"/>
</dbReference>
<organism evidence="7">
    <name type="scientific">Melanaphis sacchari</name>
    <dbReference type="NCBI Taxonomy" id="742174"/>
    <lineage>
        <taxon>Eukaryota</taxon>
        <taxon>Metazoa</taxon>
        <taxon>Ecdysozoa</taxon>
        <taxon>Arthropoda</taxon>
        <taxon>Hexapoda</taxon>
        <taxon>Insecta</taxon>
        <taxon>Pterygota</taxon>
        <taxon>Neoptera</taxon>
        <taxon>Paraneoptera</taxon>
        <taxon>Hemiptera</taxon>
        <taxon>Sternorrhyncha</taxon>
        <taxon>Aphidomorpha</taxon>
        <taxon>Aphidoidea</taxon>
        <taxon>Aphididae</taxon>
        <taxon>Aphidini</taxon>
        <taxon>Melanaphis</taxon>
    </lineage>
</organism>
<dbReference type="PROSITE" id="PS50039">
    <property type="entry name" value="FORK_HEAD_3"/>
    <property type="match status" value="1"/>
</dbReference>
<gene>
    <name evidence="7" type="primary">foxf1-a</name>
</gene>
<dbReference type="EMBL" id="GFXV01005509">
    <property type="protein sequence ID" value="MBW17314.1"/>
    <property type="molecule type" value="Transcribed_RNA"/>
</dbReference>
<dbReference type="GO" id="GO:0000981">
    <property type="term" value="F:DNA-binding transcription factor activity, RNA polymerase II-specific"/>
    <property type="evidence" value="ECO:0007669"/>
    <property type="project" value="TreeGrafter"/>
</dbReference>
<dbReference type="PRINTS" id="PR00053">
    <property type="entry name" value="FORKHEAD"/>
</dbReference>
<dbReference type="PROSITE" id="PS00657">
    <property type="entry name" value="FORK_HEAD_1"/>
    <property type="match status" value="1"/>
</dbReference>
<dbReference type="InterPro" id="IPR030456">
    <property type="entry name" value="TF_fork_head_CS_2"/>
</dbReference>
<feature type="domain" description="Fork-head" evidence="6">
    <location>
        <begin position="65"/>
        <end position="159"/>
    </location>
</feature>
<evidence type="ECO:0000256" key="2">
    <source>
        <dbReference type="ARBA" id="ARBA00023125"/>
    </source>
</evidence>
<dbReference type="Gene3D" id="1.10.10.10">
    <property type="entry name" value="Winged helix-like DNA-binding domain superfamily/Winged helix DNA-binding domain"/>
    <property type="match status" value="1"/>
</dbReference>
<feature type="compositionally biased region" description="Basic and acidic residues" evidence="5">
    <location>
        <begin position="7"/>
        <end position="17"/>
    </location>
</feature>
<feature type="compositionally biased region" description="Low complexity" evidence="5">
    <location>
        <begin position="19"/>
        <end position="42"/>
    </location>
</feature>
<feature type="DNA-binding region" description="Fork-head" evidence="4">
    <location>
        <begin position="65"/>
        <end position="159"/>
    </location>
</feature>
<dbReference type="Pfam" id="PF00250">
    <property type="entry name" value="Forkhead"/>
    <property type="match status" value="1"/>
</dbReference>
<feature type="compositionally biased region" description="Pro residues" evidence="5">
    <location>
        <begin position="228"/>
        <end position="238"/>
    </location>
</feature>
<proteinExistence type="predicted"/>
<feature type="compositionally biased region" description="Low complexity" evidence="5">
    <location>
        <begin position="239"/>
        <end position="262"/>
    </location>
</feature>
<dbReference type="InterPro" id="IPR036390">
    <property type="entry name" value="WH_DNA-bd_sf"/>
</dbReference>
<accession>A0A2H8TSV6</accession>
<evidence type="ECO:0000313" key="7">
    <source>
        <dbReference type="EMBL" id="MBW17314.1"/>
    </source>
</evidence>
<reference evidence="7" key="1">
    <citation type="submission" date="2017-10" db="EMBL/GenBank/DDBJ databases">
        <title>Transcriptome Assembly of Sugarcane Aphid Adults.</title>
        <authorList>
            <person name="Scully E.D."/>
            <person name="Palmer N.A."/>
            <person name="Geib S.M."/>
            <person name="Sarath G."/>
            <person name="Sattler S.E."/>
        </authorList>
    </citation>
    <scope>NUCLEOTIDE SEQUENCE</scope>
    <source>
        <tissue evidence="7">Whole body</tissue>
    </source>
</reference>
<dbReference type="PANTHER" id="PTHR46262:SF2">
    <property type="entry name" value="FORKHEAD BOX PROTEIN BINIOU"/>
    <property type="match status" value="1"/>
</dbReference>
<dbReference type="GO" id="GO:0000978">
    <property type="term" value="F:RNA polymerase II cis-regulatory region sequence-specific DNA binding"/>
    <property type="evidence" value="ECO:0007669"/>
    <property type="project" value="TreeGrafter"/>
</dbReference>
<dbReference type="PROSITE" id="PS00658">
    <property type="entry name" value="FORK_HEAD_2"/>
    <property type="match status" value="1"/>
</dbReference>
<feature type="compositionally biased region" description="Basic residues" evidence="5">
    <location>
        <begin position="187"/>
        <end position="196"/>
    </location>
</feature>
<keyword evidence="2 4" id="KW-0238">DNA-binding</keyword>
<dbReference type="InterPro" id="IPR051770">
    <property type="entry name" value="Forkhead_box_regulator"/>
</dbReference>
<dbReference type="GO" id="GO:0001710">
    <property type="term" value="P:mesodermal cell fate commitment"/>
    <property type="evidence" value="ECO:0007669"/>
    <property type="project" value="UniProtKB-ARBA"/>
</dbReference>
<dbReference type="FunFam" id="1.10.10.10:FF:000071">
    <property type="entry name" value="Forkhead box F1"/>
    <property type="match status" value="1"/>
</dbReference>